<dbReference type="SUPFAM" id="SSF52777">
    <property type="entry name" value="CoA-dependent acyltransferases"/>
    <property type="match status" value="1"/>
</dbReference>
<name>A0AAJ7L5L4_9ACAR</name>
<dbReference type="InterPro" id="IPR023213">
    <property type="entry name" value="CAT-like_dom_sf"/>
</dbReference>
<dbReference type="Gene3D" id="2.40.50.100">
    <property type="match status" value="1"/>
</dbReference>
<evidence type="ECO:0000256" key="8">
    <source>
        <dbReference type="ARBA" id="ARBA00023315"/>
    </source>
</evidence>
<keyword evidence="6" id="KW-0809">Transit peptide</keyword>
<feature type="region of interest" description="Disordered" evidence="11">
    <location>
        <begin position="144"/>
        <end position="169"/>
    </location>
</feature>
<dbReference type="PROSITE" id="PS00189">
    <property type="entry name" value="LIPOYL"/>
    <property type="match status" value="1"/>
</dbReference>
<dbReference type="GO" id="GO:0016407">
    <property type="term" value="F:acetyltransferase activity"/>
    <property type="evidence" value="ECO:0007669"/>
    <property type="project" value="TreeGrafter"/>
</dbReference>
<dbReference type="Pfam" id="PF00198">
    <property type="entry name" value="2-oxoacid_dh"/>
    <property type="match status" value="1"/>
</dbReference>
<dbReference type="FunFam" id="3.30.559.10:FF:000027">
    <property type="entry name" value="Dihydrolipoamide acetyltransferase component of pyruvate dehydrogenase complex"/>
    <property type="match status" value="1"/>
</dbReference>
<keyword evidence="7" id="KW-0496">Mitochondrion</keyword>
<sequence>MQRAVQRSSATLRCGLSLSRKQKVAPLPRGPSRLLSSSTCPRYLVKGIHTSSVHRAGRAIDFRLSDIGEGISEVVIKEWYVGLGSKVNQFDPICEVQSDKASVTITSRYDGVIKKLNYEVEQVCKVGAALVEIEVASDAAVDSRPTLETETLAEEEPVRKSQPSPAVTPIESGKSAVFVDKVLATPAVRRFATEMNVALSAVRATGKNGRVLKDDIVAYTQNKPSVERPAPTTQDEAPRTRIVDIGGYTRAMLKTMTKSLQIPHFGYKDEVEMDALMAIRKDLVAQAKSSGVKLSYMPFFIKAASVALLEYPILNASLSDCQEKIIYKDDHNIGLAMDTPQGLIVPNIKKCQEKSILEIAAELNRLQEACLNGKVGTQDLVEGTFSLSNIGSIGGTYAFPVLVQPEVCIGALGRIRKLPRFSPAGEIVPVNVLNVSWSADHRVIDGATVSRFSNVWKNYLEKPHALLMTLK</sequence>
<keyword evidence="8 10" id="KW-0012">Acyltransferase</keyword>
<evidence type="ECO:0000256" key="4">
    <source>
        <dbReference type="ARBA" id="ARBA00022679"/>
    </source>
</evidence>
<evidence type="ECO:0000256" key="10">
    <source>
        <dbReference type="RuleBase" id="RU003423"/>
    </source>
</evidence>
<keyword evidence="14" id="KW-1185">Reference proteome</keyword>
<dbReference type="FunFam" id="2.40.50.100:FF:000013">
    <property type="entry name" value="Dihydrolipoamide acetyltransferase component of pyruvate dehydrogenase complex"/>
    <property type="match status" value="1"/>
</dbReference>
<dbReference type="PANTHER" id="PTHR43178:SF5">
    <property type="entry name" value="LIPOAMIDE ACYLTRANSFERASE COMPONENT OF BRANCHED-CHAIN ALPHA-KETO ACID DEHYDROGENASE COMPLEX, MITOCHONDRIAL"/>
    <property type="match status" value="1"/>
</dbReference>
<dbReference type="Pfam" id="PF00364">
    <property type="entry name" value="Biotin_lipoyl"/>
    <property type="match status" value="1"/>
</dbReference>
<dbReference type="SUPFAM" id="SSF47005">
    <property type="entry name" value="Peripheral subunit-binding domain of 2-oxo acid dehydrogenase complex"/>
    <property type="match status" value="1"/>
</dbReference>
<dbReference type="PROSITE" id="PS50968">
    <property type="entry name" value="BIOTINYL_LIPOYL"/>
    <property type="match status" value="1"/>
</dbReference>
<feature type="domain" description="Peripheral subunit-binding (PSBD)" evidence="13">
    <location>
        <begin position="183"/>
        <end position="220"/>
    </location>
</feature>
<evidence type="ECO:0000313" key="14">
    <source>
        <dbReference type="Proteomes" id="UP000694867"/>
    </source>
</evidence>
<dbReference type="Gene3D" id="3.30.559.10">
    <property type="entry name" value="Chloramphenicol acetyltransferase-like domain"/>
    <property type="match status" value="1"/>
</dbReference>
<evidence type="ECO:0000256" key="3">
    <source>
        <dbReference type="ARBA" id="ARBA00007317"/>
    </source>
</evidence>
<comment type="subcellular location">
    <subcellularLocation>
        <location evidence="2">Mitochondrion matrix</location>
    </subcellularLocation>
</comment>
<dbReference type="InterPro" id="IPR001078">
    <property type="entry name" value="2-oxoacid_DH_actylTfrase"/>
</dbReference>
<gene>
    <name evidence="15" type="primary">LOC100903312</name>
</gene>
<keyword evidence="4 10" id="KW-0808">Transferase</keyword>
<accession>A0AAJ7L5L4</accession>
<organism evidence="14 15">
    <name type="scientific">Galendromus occidentalis</name>
    <name type="common">western predatory mite</name>
    <dbReference type="NCBI Taxonomy" id="34638"/>
    <lineage>
        <taxon>Eukaryota</taxon>
        <taxon>Metazoa</taxon>
        <taxon>Ecdysozoa</taxon>
        <taxon>Arthropoda</taxon>
        <taxon>Chelicerata</taxon>
        <taxon>Arachnida</taxon>
        <taxon>Acari</taxon>
        <taxon>Parasitiformes</taxon>
        <taxon>Mesostigmata</taxon>
        <taxon>Gamasina</taxon>
        <taxon>Phytoseioidea</taxon>
        <taxon>Phytoseiidae</taxon>
        <taxon>Typhlodrominae</taxon>
        <taxon>Galendromus</taxon>
    </lineage>
</organism>
<dbReference type="InterPro" id="IPR004167">
    <property type="entry name" value="PSBD"/>
</dbReference>
<evidence type="ECO:0000256" key="6">
    <source>
        <dbReference type="ARBA" id="ARBA00022946"/>
    </source>
</evidence>
<dbReference type="FunFam" id="4.10.320.10:FF:000002">
    <property type="entry name" value="Dihydrolipoamide acetyltransferase component of pyruvate dehydrogenase complex"/>
    <property type="match status" value="1"/>
</dbReference>
<dbReference type="PANTHER" id="PTHR43178">
    <property type="entry name" value="DIHYDROLIPOAMIDE ACETYLTRANSFERASE COMPONENT OF PYRUVATE DEHYDROGENASE COMPLEX"/>
    <property type="match status" value="1"/>
</dbReference>
<dbReference type="Pfam" id="PF02817">
    <property type="entry name" value="E3_binding"/>
    <property type="match status" value="1"/>
</dbReference>
<dbReference type="InterPro" id="IPR036625">
    <property type="entry name" value="E3-bd_dom_sf"/>
</dbReference>
<dbReference type="InterPro" id="IPR000089">
    <property type="entry name" value="Biotin_lipoyl"/>
</dbReference>
<dbReference type="GO" id="GO:0043754">
    <property type="term" value="F:dihydrolipoamide branched chain acyltransferase activity"/>
    <property type="evidence" value="ECO:0007669"/>
    <property type="project" value="UniProtKB-EC"/>
</dbReference>
<evidence type="ECO:0000256" key="5">
    <source>
        <dbReference type="ARBA" id="ARBA00022823"/>
    </source>
</evidence>
<comment type="cofactor">
    <cofactor evidence="1 10">
        <name>(R)-lipoate</name>
        <dbReference type="ChEBI" id="CHEBI:83088"/>
    </cofactor>
</comment>
<dbReference type="EC" id="2.3.1.-" evidence="10"/>
<dbReference type="GeneID" id="100903312"/>
<dbReference type="CTD" id="32441"/>
<dbReference type="CDD" id="cd06849">
    <property type="entry name" value="lipoyl_domain"/>
    <property type="match status" value="1"/>
</dbReference>
<evidence type="ECO:0000256" key="2">
    <source>
        <dbReference type="ARBA" id="ARBA00004305"/>
    </source>
</evidence>
<dbReference type="GO" id="GO:0031405">
    <property type="term" value="F:lipoic acid binding"/>
    <property type="evidence" value="ECO:0007669"/>
    <property type="project" value="TreeGrafter"/>
</dbReference>
<protein>
    <recommendedName>
        <fullName evidence="10">Dihydrolipoamide acetyltransferase component of pyruvate dehydrogenase complex</fullName>
        <ecNumber evidence="10">2.3.1.-</ecNumber>
    </recommendedName>
</protein>
<dbReference type="GO" id="GO:0005759">
    <property type="term" value="C:mitochondrial matrix"/>
    <property type="evidence" value="ECO:0007669"/>
    <property type="project" value="UniProtKB-SubCell"/>
</dbReference>
<evidence type="ECO:0000259" key="12">
    <source>
        <dbReference type="PROSITE" id="PS50968"/>
    </source>
</evidence>
<feature type="domain" description="Lipoyl-binding" evidence="12">
    <location>
        <begin position="59"/>
        <end position="134"/>
    </location>
</feature>
<dbReference type="Proteomes" id="UP000694867">
    <property type="component" value="Unplaced"/>
</dbReference>
<dbReference type="KEGG" id="goe:100903312"/>
<evidence type="ECO:0000313" key="15">
    <source>
        <dbReference type="RefSeq" id="XP_018494626.1"/>
    </source>
</evidence>
<dbReference type="InterPro" id="IPR011053">
    <property type="entry name" value="Single_hybrid_motif"/>
</dbReference>
<dbReference type="SUPFAM" id="SSF51230">
    <property type="entry name" value="Single hybrid motif"/>
    <property type="match status" value="1"/>
</dbReference>
<evidence type="ECO:0000256" key="7">
    <source>
        <dbReference type="ARBA" id="ARBA00023128"/>
    </source>
</evidence>
<comment type="catalytic activity">
    <reaction evidence="9">
        <text>N(6)-[(R)-dihydrolipoyl]-L-lysyl-[protein] + 2-methylpropanoyl-CoA = N(6)-[(R)-S(8)-2-methylpropanoyldihydrolipoyl]-L-lysyl-[protein] + CoA</text>
        <dbReference type="Rhea" id="RHEA:18865"/>
        <dbReference type="Rhea" id="RHEA-COMP:10475"/>
        <dbReference type="Rhea" id="RHEA-COMP:10497"/>
        <dbReference type="ChEBI" id="CHEBI:57287"/>
        <dbReference type="ChEBI" id="CHEBI:57338"/>
        <dbReference type="ChEBI" id="CHEBI:83100"/>
        <dbReference type="ChEBI" id="CHEBI:83142"/>
        <dbReference type="EC" id="2.3.1.168"/>
    </reaction>
    <physiologicalReaction direction="left-to-right" evidence="9">
        <dbReference type="Rhea" id="RHEA:18866"/>
    </physiologicalReaction>
</comment>
<dbReference type="InterPro" id="IPR003016">
    <property type="entry name" value="2-oxoA_DH_lipoyl-BS"/>
</dbReference>
<keyword evidence="5 10" id="KW-0450">Lipoyl</keyword>
<dbReference type="AlphaFoldDB" id="A0AAJ7L5L4"/>
<reference evidence="15" key="1">
    <citation type="submission" date="2025-08" db="UniProtKB">
        <authorList>
            <consortium name="RefSeq"/>
        </authorList>
    </citation>
    <scope>IDENTIFICATION</scope>
</reference>
<comment type="similarity">
    <text evidence="3 10">Belongs to the 2-oxoacid dehydrogenase family.</text>
</comment>
<evidence type="ECO:0000259" key="13">
    <source>
        <dbReference type="PROSITE" id="PS51826"/>
    </source>
</evidence>
<dbReference type="GO" id="GO:0005829">
    <property type="term" value="C:cytosol"/>
    <property type="evidence" value="ECO:0007669"/>
    <property type="project" value="UniProtKB-ARBA"/>
</dbReference>
<dbReference type="PROSITE" id="PS51826">
    <property type="entry name" value="PSBD"/>
    <property type="match status" value="1"/>
</dbReference>
<evidence type="ECO:0000256" key="9">
    <source>
        <dbReference type="ARBA" id="ARBA00051775"/>
    </source>
</evidence>
<evidence type="ECO:0000256" key="1">
    <source>
        <dbReference type="ARBA" id="ARBA00001938"/>
    </source>
</evidence>
<proteinExistence type="inferred from homology"/>
<dbReference type="InterPro" id="IPR050743">
    <property type="entry name" value="2-oxoacid_DH_E2_comp"/>
</dbReference>
<dbReference type="RefSeq" id="XP_018494626.1">
    <property type="nucleotide sequence ID" value="XM_018639110.1"/>
</dbReference>
<evidence type="ECO:0000256" key="11">
    <source>
        <dbReference type="SAM" id="MobiDB-lite"/>
    </source>
</evidence>
<dbReference type="Gene3D" id="4.10.320.10">
    <property type="entry name" value="E3-binding domain"/>
    <property type="match status" value="1"/>
</dbReference>